<dbReference type="Proteomes" id="UP001501218">
    <property type="component" value="Unassembled WGS sequence"/>
</dbReference>
<reference evidence="2 3" key="1">
    <citation type="journal article" date="2019" name="Int. J. Syst. Evol. Microbiol.">
        <title>The Global Catalogue of Microorganisms (GCM) 10K type strain sequencing project: providing services to taxonomists for standard genome sequencing and annotation.</title>
        <authorList>
            <consortium name="The Broad Institute Genomics Platform"/>
            <consortium name="The Broad Institute Genome Sequencing Center for Infectious Disease"/>
            <person name="Wu L."/>
            <person name="Ma J."/>
        </authorList>
    </citation>
    <scope>NUCLEOTIDE SEQUENCE [LARGE SCALE GENOMIC DNA]</scope>
    <source>
        <strain evidence="2 3">JCM 16221</strain>
    </source>
</reference>
<evidence type="ECO:0000313" key="2">
    <source>
        <dbReference type="EMBL" id="GAA2359914.1"/>
    </source>
</evidence>
<name>A0ABN3GSQ0_9PSEU</name>
<keyword evidence="3" id="KW-1185">Reference proteome</keyword>
<dbReference type="EMBL" id="BAAARA010000021">
    <property type="protein sequence ID" value="GAA2359914.1"/>
    <property type="molecule type" value="Genomic_DNA"/>
</dbReference>
<feature type="region of interest" description="Disordered" evidence="1">
    <location>
        <begin position="29"/>
        <end position="66"/>
    </location>
</feature>
<evidence type="ECO:0000256" key="1">
    <source>
        <dbReference type="SAM" id="MobiDB-lite"/>
    </source>
</evidence>
<evidence type="ECO:0000313" key="3">
    <source>
        <dbReference type="Proteomes" id="UP001501218"/>
    </source>
</evidence>
<organism evidence="2 3">
    <name type="scientific">Saccharopolyspora halophila</name>
    <dbReference type="NCBI Taxonomy" id="405551"/>
    <lineage>
        <taxon>Bacteria</taxon>
        <taxon>Bacillati</taxon>
        <taxon>Actinomycetota</taxon>
        <taxon>Actinomycetes</taxon>
        <taxon>Pseudonocardiales</taxon>
        <taxon>Pseudonocardiaceae</taxon>
        <taxon>Saccharopolyspora</taxon>
    </lineage>
</organism>
<accession>A0ABN3GSQ0</accession>
<sequence>MPFDADFASVLEGFPQSFGRGAELSGRVARREAATTGPSDETLRAAGFTVEQTKRPVPTTRRTCRC</sequence>
<proteinExistence type="predicted"/>
<protein>
    <submittedName>
        <fullName evidence="2">Uncharacterized protein</fullName>
    </submittedName>
</protein>
<gene>
    <name evidence="2" type="ORF">GCM10009854_43530</name>
</gene>
<comment type="caution">
    <text evidence="2">The sequence shown here is derived from an EMBL/GenBank/DDBJ whole genome shotgun (WGS) entry which is preliminary data.</text>
</comment>